<name>A0AAD9NK65_9ANNE</name>
<dbReference type="PANTHER" id="PTHR37984">
    <property type="entry name" value="PROTEIN CBG26694"/>
    <property type="match status" value="1"/>
</dbReference>
<dbReference type="PANTHER" id="PTHR37984:SF11">
    <property type="entry name" value="INTEGRASE CATALYTIC DOMAIN-CONTAINING PROTEIN"/>
    <property type="match status" value="1"/>
</dbReference>
<dbReference type="InterPro" id="IPR043502">
    <property type="entry name" value="DNA/RNA_pol_sf"/>
</dbReference>
<evidence type="ECO:0000313" key="2">
    <source>
        <dbReference type="Proteomes" id="UP001208570"/>
    </source>
</evidence>
<comment type="caution">
    <text evidence="1">The sequence shown here is derived from an EMBL/GenBank/DDBJ whole genome shotgun (WGS) entry which is preliminary data.</text>
</comment>
<proteinExistence type="predicted"/>
<dbReference type="AlphaFoldDB" id="A0AAD9NK65"/>
<protein>
    <recommendedName>
        <fullName evidence="3">Reverse transcriptase</fullName>
    </recommendedName>
</protein>
<dbReference type="InterPro" id="IPR050951">
    <property type="entry name" value="Retrovirus_Pol_polyprotein"/>
</dbReference>
<dbReference type="EMBL" id="JAODUP010000004">
    <property type="protein sequence ID" value="KAK2170169.1"/>
    <property type="molecule type" value="Genomic_DNA"/>
</dbReference>
<feature type="non-terminal residue" evidence="1">
    <location>
        <position position="1"/>
    </location>
</feature>
<dbReference type="SUPFAM" id="SSF56672">
    <property type="entry name" value="DNA/RNA polymerases"/>
    <property type="match status" value="1"/>
</dbReference>
<evidence type="ECO:0008006" key="3">
    <source>
        <dbReference type="Google" id="ProtNLM"/>
    </source>
</evidence>
<evidence type="ECO:0000313" key="1">
    <source>
        <dbReference type="EMBL" id="KAK2170169.1"/>
    </source>
</evidence>
<keyword evidence="2" id="KW-1185">Reference proteome</keyword>
<sequence length="131" mass="14598">VVRGNYGNLLSCLTAQQLKLVVLSNQVLSVNTDDPPAISAMPNEYKDVFSVIGKLKDFTVKIHVNKDVPPVAQSYPRIPVILRKKLEAKLIELERDVIIEDVTDPTPWVSPIVVVPKPKNPDDIHVQQGIR</sequence>
<organism evidence="1 2">
    <name type="scientific">Paralvinella palmiformis</name>
    <dbReference type="NCBI Taxonomy" id="53620"/>
    <lineage>
        <taxon>Eukaryota</taxon>
        <taxon>Metazoa</taxon>
        <taxon>Spiralia</taxon>
        <taxon>Lophotrochozoa</taxon>
        <taxon>Annelida</taxon>
        <taxon>Polychaeta</taxon>
        <taxon>Sedentaria</taxon>
        <taxon>Canalipalpata</taxon>
        <taxon>Terebellida</taxon>
        <taxon>Terebelliformia</taxon>
        <taxon>Alvinellidae</taxon>
        <taxon>Paralvinella</taxon>
    </lineage>
</organism>
<gene>
    <name evidence="1" type="ORF">LSH36_4g20019</name>
</gene>
<accession>A0AAD9NK65</accession>
<reference evidence="1" key="1">
    <citation type="journal article" date="2023" name="Mol. Biol. Evol.">
        <title>Third-Generation Sequencing Reveals the Adaptive Role of the Epigenome in Three Deep-Sea Polychaetes.</title>
        <authorList>
            <person name="Perez M."/>
            <person name="Aroh O."/>
            <person name="Sun Y."/>
            <person name="Lan Y."/>
            <person name="Juniper S.K."/>
            <person name="Young C.R."/>
            <person name="Angers B."/>
            <person name="Qian P.Y."/>
        </authorList>
    </citation>
    <scope>NUCLEOTIDE SEQUENCE</scope>
    <source>
        <strain evidence="1">P08H-3</strain>
    </source>
</reference>
<dbReference type="Proteomes" id="UP001208570">
    <property type="component" value="Unassembled WGS sequence"/>
</dbReference>
<dbReference type="Gene3D" id="3.10.10.10">
    <property type="entry name" value="HIV Type 1 Reverse Transcriptase, subunit A, domain 1"/>
    <property type="match status" value="1"/>
</dbReference>